<accession>A0A2D3FAI2</accession>
<keyword evidence="2" id="KW-1185">Reference proteome</keyword>
<dbReference type="GeneID" id="40236472"/>
<name>A0A2D3FAI2_9CAUD</name>
<protein>
    <submittedName>
        <fullName evidence="1">Uncharacterized protein</fullName>
    </submittedName>
</protein>
<reference evidence="1 2" key="1">
    <citation type="journal article" date="2018" name="ISME J.">
        <title>Characterization of ecologically diverse viruses infecting co-occurring strains of cosmopolitan hyperhalophilic Bacteroidetes.</title>
        <authorList>
            <person name="Villamor J."/>
            <person name="Ramos-Barbero M.D."/>
            <person name="Gonzalez-Torres P."/>
            <person name="Gabaldon T."/>
            <person name="Rossello-Mora R."/>
            <person name="Meseguer I."/>
            <person name="Martinez-Garcia M."/>
            <person name="Santos F."/>
            <person name="Anton J."/>
        </authorList>
    </citation>
    <scope>NUCLEOTIDE SEQUENCE [LARGE SCALE GENOMIC DNA]</scope>
    <source>
        <strain evidence="1">SRUTV-1</strain>
    </source>
</reference>
<dbReference type="RefSeq" id="YP_009639674.1">
    <property type="nucleotide sequence ID" value="NC_042353.1"/>
</dbReference>
<proteinExistence type="predicted"/>
<dbReference type="KEGG" id="vg:40236472"/>
<organism evidence="1 2">
    <name type="scientific">Salinibacter phage SRUTV-1</name>
    <dbReference type="NCBI Taxonomy" id="2684227"/>
    <lineage>
        <taxon>Viruses</taxon>
        <taxon>Duplodnaviria</taxon>
        <taxon>Heunggongvirae</taxon>
        <taxon>Uroviricota</taxon>
        <taxon>Caudoviricetes</taxon>
        <taxon>Kairosalinivirus</taxon>
        <taxon>Kairosalinivirus SRUTV1</taxon>
    </lineage>
</organism>
<dbReference type="EMBL" id="MF629150">
    <property type="protein sequence ID" value="ATU47019.1"/>
    <property type="molecule type" value="Genomic_DNA"/>
</dbReference>
<evidence type="ECO:0000313" key="1">
    <source>
        <dbReference type="EMBL" id="ATU47019.1"/>
    </source>
</evidence>
<sequence length="164" mass="17907">MIDPPYRILSVDPGTSTGAVVVCTRLSDSLSLTESTEVSPNRGQSSVSAFMAPVASAAERLEAAPWRRAVVEFPSGVHMGRGNTATMLKVSRVAAEVATRIQREFDIDARFFDANDLRKRGVGHVIPNDERPRLFERVFGNDPDDHSDHEIDAALFVAKTEGIL</sequence>
<dbReference type="Proteomes" id="UP000262103">
    <property type="component" value="Segment"/>
</dbReference>
<evidence type="ECO:0000313" key="2">
    <source>
        <dbReference type="Proteomes" id="UP000262103"/>
    </source>
</evidence>